<gene>
    <name evidence="1" type="ORF">PENTCL1PPCAC_22215</name>
</gene>
<protein>
    <submittedName>
        <fullName evidence="1">Uncharacterized protein</fullName>
    </submittedName>
</protein>
<feature type="non-terminal residue" evidence="1">
    <location>
        <position position="1"/>
    </location>
</feature>
<name>A0AAV5TZQ0_9BILA</name>
<evidence type="ECO:0000313" key="1">
    <source>
        <dbReference type="EMBL" id="GMT00041.1"/>
    </source>
</evidence>
<dbReference type="Proteomes" id="UP001432027">
    <property type="component" value="Unassembled WGS sequence"/>
</dbReference>
<dbReference type="AlphaFoldDB" id="A0AAV5TZQ0"/>
<reference evidence="1" key="1">
    <citation type="submission" date="2023-10" db="EMBL/GenBank/DDBJ databases">
        <title>Genome assembly of Pristionchus species.</title>
        <authorList>
            <person name="Yoshida K."/>
            <person name="Sommer R.J."/>
        </authorList>
    </citation>
    <scope>NUCLEOTIDE SEQUENCE</scope>
    <source>
        <strain evidence="1">RS0144</strain>
    </source>
</reference>
<dbReference type="EMBL" id="BTSX01000005">
    <property type="protein sequence ID" value="GMT00041.1"/>
    <property type="molecule type" value="Genomic_DNA"/>
</dbReference>
<proteinExistence type="predicted"/>
<accession>A0AAV5TZQ0</accession>
<feature type="non-terminal residue" evidence="1">
    <location>
        <position position="74"/>
    </location>
</feature>
<sequence length="74" mass="8325">VMMEKPEYIHYVANCESIILRVAEGIRRPYDPTATRTTQMFITESFYNAARILLIDAVSNGSILEPLLGNGEGY</sequence>
<organism evidence="1 2">
    <name type="scientific">Pristionchus entomophagus</name>
    <dbReference type="NCBI Taxonomy" id="358040"/>
    <lineage>
        <taxon>Eukaryota</taxon>
        <taxon>Metazoa</taxon>
        <taxon>Ecdysozoa</taxon>
        <taxon>Nematoda</taxon>
        <taxon>Chromadorea</taxon>
        <taxon>Rhabditida</taxon>
        <taxon>Rhabditina</taxon>
        <taxon>Diplogasteromorpha</taxon>
        <taxon>Diplogasteroidea</taxon>
        <taxon>Neodiplogasteridae</taxon>
        <taxon>Pristionchus</taxon>
    </lineage>
</organism>
<evidence type="ECO:0000313" key="2">
    <source>
        <dbReference type="Proteomes" id="UP001432027"/>
    </source>
</evidence>
<keyword evidence="2" id="KW-1185">Reference proteome</keyword>
<comment type="caution">
    <text evidence="1">The sequence shown here is derived from an EMBL/GenBank/DDBJ whole genome shotgun (WGS) entry which is preliminary data.</text>
</comment>